<proteinExistence type="predicted"/>
<dbReference type="RefSeq" id="WP_054876443.1">
    <property type="nucleotide sequence ID" value="NZ_LKET01000045.1"/>
</dbReference>
<keyword evidence="2" id="KW-1185">Reference proteome</keyword>
<reference evidence="1 2" key="1">
    <citation type="submission" date="2015-09" db="EMBL/GenBank/DDBJ databases">
        <title>Genome sequence of Oxobacter pfennigii DSM 3222.</title>
        <authorList>
            <person name="Poehlein A."/>
            <person name="Bengelsdorf F.R."/>
            <person name="Schiel-Bengelsdorf B."/>
            <person name="Duerre P."/>
            <person name="Daniel R."/>
        </authorList>
    </citation>
    <scope>NUCLEOTIDE SEQUENCE [LARGE SCALE GENOMIC DNA]</scope>
    <source>
        <strain evidence="1 2">DSM 3222</strain>
    </source>
</reference>
<dbReference type="STRING" id="36849.OXPF_34480"/>
<accession>A0A0N8NSU6</accession>
<evidence type="ECO:0000313" key="2">
    <source>
        <dbReference type="Proteomes" id="UP000050326"/>
    </source>
</evidence>
<sequence>MAIWKGGEVKTDRWGLYELLKSSRDIDAAIKKIETMDIMELREGVIEYLISRGHNDWEREIATCKESRS</sequence>
<dbReference type="EMBL" id="LKET01000045">
    <property type="protein sequence ID" value="KPU43016.1"/>
    <property type="molecule type" value="Genomic_DNA"/>
</dbReference>
<gene>
    <name evidence="1" type="ORF">OXPF_34480</name>
</gene>
<dbReference type="AlphaFoldDB" id="A0A0N8NSU6"/>
<comment type="caution">
    <text evidence="1">The sequence shown here is derived from an EMBL/GenBank/DDBJ whole genome shotgun (WGS) entry which is preliminary data.</text>
</comment>
<evidence type="ECO:0000313" key="1">
    <source>
        <dbReference type="EMBL" id="KPU43016.1"/>
    </source>
</evidence>
<dbReference type="Proteomes" id="UP000050326">
    <property type="component" value="Unassembled WGS sequence"/>
</dbReference>
<organism evidence="1 2">
    <name type="scientific">Oxobacter pfennigii</name>
    <dbReference type="NCBI Taxonomy" id="36849"/>
    <lineage>
        <taxon>Bacteria</taxon>
        <taxon>Bacillati</taxon>
        <taxon>Bacillota</taxon>
        <taxon>Clostridia</taxon>
        <taxon>Eubacteriales</taxon>
        <taxon>Clostridiaceae</taxon>
        <taxon>Oxobacter</taxon>
    </lineage>
</organism>
<name>A0A0N8NSU6_9CLOT</name>
<protein>
    <submittedName>
        <fullName evidence="1">Uncharacterized protein</fullName>
    </submittedName>
</protein>